<organism evidence="2">
    <name type="scientific">hydrocarbon metagenome</name>
    <dbReference type="NCBI Taxonomy" id="938273"/>
    <lineage>
        <taxon>unclassified sequences</taxon>
        <taxon>metagenomes</taxon>
        <taxon>ecological metagenomes</taxon>
    </lineage>
</organism>
<gene>
    <name evidence="2" type="ORF">ASZ90_005907</name>
</gene>
<dbReference type="EMBL" id="LNQE01000853">
    <property type="protein sequence ID" value="KUG24273.1"/>
    <property type="molecule type" value="Genomic_DNA"/>
</dbReference>
<name>A0A0W8FTZ4_9ZZZZ</name>
<accession>A0A0W8FTZ4</accession>
<comment type="caution">
    <text evidence="2">The sequence shown here is derived from an EMBL/GenBank/DDBJ whole genome shotgun (WGS) entry which is preliminary data.</text>
</comment>
<evidence type="ECO:0000259" key="1">
    <source>
        <dbReference type="Pfam" id="PF01927"/>
    </source>
</evidence>
<protein>
    <recommendedName>
        <fullName evidence="1">Mut7-C RNAse domain-containing protein</fullName>
    </recommendedName>
</protein>
<reference evidence="2" key="1">
    <citation type="journal article" date="2015" name="Proc. Natl. Acad. Sci. U.S.A.">
        <title>Networks of energetic and metabolic interactions define dynamics in microbial communities.</title>
        <authorList>
            <person name="Embree M."/>
            <person name="Liu J.K."/>
            <person name="Al-Bassam M.M."/>
            <person name="Zengler K."/>
        </authorList>
    </citation>
    <scope>NUCLEOTIDE SEQUENCE</scope>
</reference>
<dbReference type="PANTHER" id="PTHR39081">
    <property type="entry name" value="MUT7-C DOMAIN-CONTAINING PROTEIN"/>
    <property type="match status" value="1"/>
</dbReference>
<dbReference type="AlphaFoldDB" id="A0A0W8FTZ4"/>
<dbReference type="Pfam" id="PF01927">
    <property type="entry name" value="Mut7-C"/>
    <property type="match status" value="1"/>
</dbReference>
<sequence>MLRKADAEGRIVLTRRRDMIERQFSGILFLVTDVVISDQIKAVIEKFSLKINRQKMFWICIECNQRLQAVEKNEVRDLVPPYVLENCDKYNQCPCCGKIYWMGTHPRNALKFMEQHIPSHLP</sequence>
<feature type="domain" description="Mut7-C RNAse" evidence="1">
    <location>
        <begin position="1"/>
        <end position="111"/>
    </location>
</feature>
<dbReference type="InterPro" id="IPR002782">
    <property type="entry name" value="Mut7-C_RNAse_dom"/>
</dbReference>
<evidence type="ECO:0000313" key="2">
    <source>
        <dbReference type="EMBL" id="KUG24273.1"/>
    </source>
</evidence>
<dbReference type="PANTHER" id="PTHR39081:SF1">
    <property type="entry name" value="MUT7-C RNASE DOMAIN-CONTAINING PROTEIN"/>
    <property type="match status" value="1"/>
</dbReference>
<proteinExistence type="predicted"/>